<reference evidence="4" key="1">
    <citation type="submission" date="2018-05" db="EMBL/GenBank/DDBJ databases">
        <authorList>
            <person name="Lanie J.A."/>
            <person name="Ng W.-L."/>
            <person name="Kazmierczak K.M."/>
            <person name="Andrzejewski T.M."/>
            <person name="Davidsen T.M."/>
            <person name="Wayne K.J."/>
            <person name="Tettelin H."/>
            <person name="Glass J.I."/>
            <person name="Rusch D."/>
            <person name="Podicherti R."/>
            <person name="Tsui H.-C.T."/>
            <person name="Winkler M.E."/>
        </authorList>
    </citation>
    <scope>NUCLEOTIDE SEQUENCE</scope>
</reference>
<dbReference type="EMBL" id="UINC01005283">
    <property type="protein sequence ID" value="SVA20317.1"/>
    <property type="molecule type" value="Genomic_DNA"/>
</dbReference>
<dbReference type="InterPro" id="IPR006224">
    <property type="entry name" value="PsdUridine_synth_RluA-like_CS"/>
</dbReference>
<proteinExistence type="inferred from homology"/>
<dbReference type="NCBIfam" id="NF008385">
    <property type="entry name" value="PRK11180.1"/>
    <property type="match status" value="1"/>
</dbReference>
<dbReference type="Pfam" id="PF01479">
    <property type="entry name" value="S4"/>
    <property type="match status" value="1"/>
</dbReference>
<protein>
    <recommendedName>
        <fullName evidence="3">RNA-binding S4 domain-containing protein</fullName>
    </recommendedName>
</protein>
<accession>A0A381TZ66</accession>
<dbReference type="SUPFAM" id="SSF55174">
    <property type="entry name" value="Alpha-L RNA-binding motif"/>
    <property type="match status" value="1"/>
</dbReference>
<dbReference type="InterPro" id="IPR006145">
    <property type="entry name" value="PsdUridine_synth_RsuA/RluA"/>
</dbReference>
<evidence type="ECO:0000259" key="3">
    <source>
        <dbReference type="SMART" id="SM00363"/>
    </source>
</evidence>
<dbReference type="SMART" id="SM00363">
    <property type="entry name" value="S4"/>
    <property type="match status" value="1"/>
</dbReference>
<dbReference type="AlphaFoldDB" id="A0A381TZ66"/>
<feature type="domain" description="RNA-binding S4" evidence="3">
    <location>
        <begin position="17"/>
        <end position="81"/>
    </location>
</feature>
<dbReference type="InterPro" id="IPR002942">
    <property type="entry name" value="S4_RNA-bd"/>
</dbReference>
<dbReference type="GO" id="GO:0009982">
    <property type="term" value="F:pseudouridine synthase activity"/>
    <property type="evidence" value="ECO:0007669"/>
    <property type="project" value="InterPro"/>
</dbReference>
<dbReference type="PROSITE" id="PS50889">
    <property type="entry name" value="S4"/>
    <property type="match status" value="1"/>
</dbReference>
<dbReference type="NCBIfam" id="TIGR00005">
    <property type="entry name" value="rluA_subfam"/>
    <property type="match status" value="1"/>
</dbReference>
<dbReference type="Gene3D" id="3.10.290.10">
    <property type="entry name" value="RNA-binding S4 domain"/>
    <property type="match status" value="1"/>
</dbReference>
<dbReference type="Pfam" id="PF00849">
    <property type="entry name" value="PseudoU_synth_2"/>
    <property type="match status" value="1"/>
</dbReference>
<name>A0A381TZ66_9ZZZZ</name>
<organism evidence="4">
    <name type="scientific">marine metagenome</name>
    <dbReference type="NCBI Taxonomy" id="408172"/>
    <lineage>
        <taxon>unclassified sequences</taxon>
        <taxon>metagenomes</taxon>
        <taxon>ecological metagenomes</taxon>
    </lineage>
</organism>
<dbReference type="PANTHER" id="PTHR21600">
    <property type="entry name" value="MITOCHONDRIAL RNA PSEUDOURIDINE SYNTHASE"/>
    <property type="match status" value="1"/>
</dbReference>
<dbReference type="InterPro" id="IPR006225">
    <property type="entry name" value="PsdUridine_synth_RluC/D"/>
</dbReference>
<dbReference type="SUPFAM" id="SSF55120">
    <property type="entry name" value="Pseudouridine synthase"/>
    <property type="match status" value="1"/>
</dbReference>
<dbReference type="GO" id="GO:0003723">
    <property type="term" value="F:RNA binding"/>
    <property type="evidence" value="ECO:0007669"/>
    <property type="project" value="InterPro"/>
</dbReference>
<dbReference type="PROSITE" id="PS01129">
    <property type="entry name" value="PSI_RLU"/>
    <property type="match status" value="1"/>
</dbReference>
<dbReference type="InterPro" id="IPR020103">
    <property type="entry name" value="PsdUridine_synth_cat_dom_sf"/>
</dbReference>
<dbReference type="GO" id="GO:0000455">
    <property type="term" value="P:enzyme-directed rRNA pseudouridine synthesis"/>
    <property type="evidence" value="ECO:0007669"/>
    <property type="project" value="TreeGrafter"/>
</dbReference>
<sequence>MNQKKIIFLINDENDNQRLDKAITVLLKDFSRTTIKNWIQKGQVLVDNERAEPKHKVHKGQKIEVTPIIEDRHEATPEKIDFTVLFEDEDILIVEKPSGLVVHPGHGNPKGTLQNGLLYYLPDLKHLPRAGLIHRLDKNTSGLLIVAKTNRAYTTMVTKLEQRKIMREYRAICVGAMTSGATIEASIARDPRNRIKFSTAENGKRAVTNYRILKKFDHHTYIGLRLETGRTHQIRVHMSHIKYPILGDSLYGNRLMIPSGASDYLKSALRQLKRQALHASKVTFVHPFTKEKVSIDSEIPEDMFTILSELSGNNLTREEVNSLEYPE</sequence>
<comment type="similarity">
    <text evidence="1">Belongs to the pseudouridine synthase RluA family.</text>
</comment>
<dbReference type="PANTHER" id="PTHR21600:SF44">
    <property type="entry name" value="RIBOSOMAL LARGE SUBUNIT PSEUDOURIDINE SYNTHASE D"/>
    <property type="match status" value="1"/>
</dbReference>
<dbReference type="Gene3D" id="3.30.2350.10">
    <property type="entry name" value="Pseudouridine synthase"/>
    <property type="match status" value="1"/>
</dbReference>
<dbReference type="InterPro" id="IPR050188">
    <property type="entry name" value="RluA_PseudoU_synthase"/>
</dbReference>
<evidence type="ECO:0000256" key="2">
    <source>
        <dbReference type="ARBA" id="ARBA00023235"/>
    </source>
</evidence>
<keyword evidence="2" id="KW-0413">Isomerase</keyword>
<dbReference type="CDD" id="cd02869">
    <property type="entry name" value="PseudoU_synth_RluA_like"/>
    <property type="match status" value="1"/>
</dbReference>
<gene>
    <name evidence="4" type="ORF">METZ01_LOCUS73171</name>
</gene>
<evidence type="ECO:0000256" key="1">
    <source>
        <dbReference type="ARBA" id="ARBA00010876"/>
    </source>
</evidence>
<dbReference type="InterPro" id="IPR036986">
    <property type="entry name" value="S4_RNA-bd_sf"/>
</dbReference>
<dbReference type="CDD" id="cd00165">
    <property type="entry name" value="S4"/>
    <property type="match status" value="1"/>
</dbReference>
<evidence type="ECO:0000313" key="4">
    <source>
        <dbReference type="EMBL" id="SVA20317.1"/>
    </source>
</evidence>